<reference evidence="1" key="2">
    <citation type="journal article" date="2015" name="Data Brief">
        <title>Shoot transcriptome of the giant reed, Arundo donax.</title>
        <authorList>
            <person name="Barrero R.A."/>
            <person name="Guerrero F.D."/>
            <person name="Moolhuijzen P."/>
            <person name="Goolsby J.A."/>
            <person name="Tidwell J."/>
            <person name="Bellgard S.E."/>
            <person name="Bellgard M.I."/>
        </authorList>
    </citation>
    <scope>NUCLEOTIDE SEQUENCE</scope>
    <source>
        <tissue evidence="1">Shoot tissue taken approximately 20 cm above the soil surface</tissue>
    </source>
</reference>
<accession>A0A0A9E2U3</accession>
<dbReference type="EMBL" id="GBRH01207583">
    <property type="protein sequence ID" value="JAD90312.1"/>
    <property type="molecule type" value="Transcribed_RNA"/>
</dbReference>
<reference evidence="1" key="1">
    <citation type="submission" date="2014-09" db="EMBL/GenBank/DDBJ databases">
        <authorList>
            <person name="Magalhaes I.L.F."/>
            <person name="Oliveira U."/>
            <person name="Santos F.R."/>
            <person name="Vidigal T.H.D.A."/>
            <person name="Brescovit A.D."/>
            <person name="Santos A.J."/>
        </authorList>
    </citation>
    <scope>NUCLEOTIDE SEQUENCE</scope>
    <source>
        <tissue evidence="1">Shoot tissue taken approximately 20 cm above the soil surface</tissue>
    </source>
</reference>
<sequence length="37" mass="4235">MHTCYALCCKQLSPTEYTITVWNGHTRLHRDGGILKS</sequence>
<dbReference type="AlphaFoldDB" id="A0A0A9E2U3"/>
<proteinExistence type="predicted"/>
<name>A0A0A9E2U3_ARUDO</name>
<organism evidence="1">
    <name type="scientific">Arundo donax</name>
    <name type="common">Giant reed</name>
    <name type="synonym">Donax arundinaceus</name>
    <dbReference type="NCBI Taxonomy" id="35708"/>
    <lineage>
        <taxon>Eukaryota</taxon>
        <taxon>Viridiplantae</taxon>
        <taxon>Streptophyta</taxon>
        <taxon>Embryophyta</taxon>
        <taxon>Tracheophyta</taxon>
        <taxon>Spermatophyta</taxon>
        <taxon>Magnoliopsida</taxon>
        <taxon>Liliopsida</taxon>
        <taxon>Poales</taxon>
        <taxon>Poaceae</taxon>
        <taxon>PACMAD clade</taxon>
        <taxon>Arundinoideae</taxon>
        <taxon>Arundineae</taxon>
        <taxon>Arundo</taxon>
    </lineage>
</organism>
<protein>
    <submittedName>
        <fullName evidence="1">Uncharacterized protein</fullName>
    </submittedName>
</protein>
<evidence type="ECO:0000313" key="1">
    <source>
        <dbReference type="EMBL" id="JAD90312.1"/>
    </source>
</evidence>